<feature type="region of interest" description="Disordered" evidence="1">
    <location>
        <begin position="1"/>
        <end position="40"/>
    </location>
</feature>
<evidence type="ECO:0000256" key="1">
    <source>
        <dbReference type="SAM" id="MobiDB-lite"/>
    </source>
</evidence>
<evidence type="ECO:0000313" key="4">
    <source>
        <dbReference type="Proteomes" id="UP000324748"/>
    </source>
</evidence>
<gene>
    <name evidence="3" type="ORF">PGT21_008919</name>
    <name evidence="2" type="ORF">PGTUg99_027819</name>
</gene>
<dbReference type="Proteomes" id="UP000325313">
    <property type="component" value="Unassembled WGS sequence"/>
</dbReference>
<evidence type="ECO:0000313" key="5">
    <source>
        <dbReference type="Proteomes" id="UP000325313"/>
    </source>
</evidence>
<dbReference type="EMBL" id="VDEP01000508">
    <property type="protein sequence ID" value="KAA1067033.1"/>
    <property type="molecule type" value="Genomic_DNA"/>
</dbReference>
<evidence type="ECO:0000313" key="3">
    <source>
        <dbReference type="EMBL" id="KAA1083845.1"/>
    </source>
</evidence>
<name>A0A5B0N3N4_PUCGR</name>
<organism evidence="3 4">
    <name type="scientific">Puccinia graminis f. sp. tritici</name>
    <dbReference type="NCBI Taxonomy" id="56615"/>
    <lineage>
        <taxon>Eukaryota</taxon>
        <taxon>Fungi</taxon>
        <taxon>Dikarya</taxon>
        <taxon>Basidiomycota</taxon>
        <taxon>Pucciniomycotina</taxon>
        <taxon>Pucciniomycetes</taxon>
        <taxon>Pucciniales</taxon>
        <taxon>Pucciniaceae</taxon>
        <taxon>Puccinia</taxon>
    </lineage>
</organism>
<dbReference type="AlphaFoldDB" id="A0A5B0N3N4"/>
<dbReference type="EMBL" id="VSWC01000118">
    <property type="protein sequence ID" value="KAA1083845.1"/>
    <property type="molecule type" value="Genomic_DNA"/>
</dbReference>
<proteinExistence type="predicted"/>
<protein>
    <submittedName>
        <fullName evidence="3">Uncharacterized protein</fullName>
    </submittedName>
</protein>
<keyword evidence="4" id="KW-1185">Reference proteome</keyword>
<dbReference type="OrthoDB" id="7691805at2759"/>
<reference evidence="4 5" key="1">
    <citation type="submission" date="2019-05" db="EMBL/GenBank/DDBJ databases">
        <title>Emergence of the Ug99 lineage of the wheat stem rust pathogen through somatic hybridization.</title>
        <authorList>
            <person name="Li F."/>
            <person name="Upadhyaya N.M."/>
            <person name="Sperschneider J."/>
            <person name="Matny O."/>
            <person name="Nguyen-Phuc H."/>
            <person name="Mago R."/>
            <person name="Raley C."/>
            <person name="Miller M.E."/>
            <person name="Silverstein K.A.T."/>
            <person name="Henningsen E."/>
            <person name="Hirsch C.D."/>
            <person name="Visser B."/>
            <person name="Pretorius Z.A."/>
            <person name="Steffenson B.J."/>
            <person name="Schwessinger B."/>
            <person name="Dodds P.N."/>
            <person name="Figueroa M."/>
        </authorList>
    </citation>
    <scope>NUCLEOTIDE SEQUENCE [LARGE SCALE GENOMIC DNA]</scope>
    <source>
        <strain evidence="3">21-0</strain>
        <strain evidence="2 5">Ug99</strain>
    </source>
</reference>
<comment type="caution">
    <text evidence="3">The sequence shown here is derived from an EMBL/GenBank/DDBJ whole genome shotgun (WGS) entry which is preliminary data.</text>
</comment>
<sequence>MVSPNEIVREHSGESPLTHSPLPEGFAPSAPGQVSEKPPGEYLSSVKPIAELATKPPPEILLSVILLARFSQKPTVENWSGLTHLICSLARTRKISLNLLPAGPSSEVLDCYSHASWASQLIPTSHGLVIRLYECPIFWASQTNFGSSRLHSHMDSGSGQIAVSTGFDKIRLDCDTDSVGKVHPDRPLINLVDSAHETSGEHTDASPRQEISLLSTFPKDSRRIDCQVMFMRVFVTFSFTT</sequence>
<accession>A0A5B0N3N4</accession>
<evidence type="ECO:0000313" key="2">
    <source>
        <dbReference type="EMBL" id="KAA1067033.1"/>
    </source>
</evidence>
<dbReference type="Proteomes" id="UP000324748">
    <property type="component" value="Unassembled WGS sequence"/>
</dbReference>